<dbReference type="FunFam" id="1.10.1200.10:FF:000016">
    <property type="entry name" value="Non-ribosomal peptide synthase"/>
    <property type="match status" value="1"/>
</dbReference>
<dbReference type="Pfam" id="PF13193">
    <property type="entry name" value="AMP-binding_C"/>
    <property type="match status" value="2"/>
</dbReference>
<dbReference type="Gene3D" id="3.40.50.980">
    <property type="match status" value="2"/>
</dbReference>
<evidence type="ECO:0000259" key="8">
    <source>
        <dbReference type="PROSITE" id="PS50075"/>
    </source>
</evidence>
<dbReference type="GO" id="GO:0072330">
    <property type="term" value="P:monocarboxylic acid biosynthetic process"/>
    <property type="evidence" value="ECO:0007669"/>
    <property type="project" value="UniProtKB-ARBA"/>
</dbReference>
<feature type="domain" description="Carrier" evidence="8">
    <location>
        <begin position="984"/>
        <end position="1058"/>
    </location>
</feature>
<evidence type="ECO:0000256" key="6">
    <source>
        <dbReference type="ARBA" id="ARBA00023194"/>
    </source>
</evidence>
<keyword evidence="6" id="KW-0045">Antibiotic biosynthesis</keyword>
<evidence type="ECO:0000256" key="2">
    <source>
        <dbReference type="ARBA" id="ARBA00006432"/>
    </source>
</evidence>
<dbReference type="InterPro" id="IPR036736">
    <property type="entry name" value="ACP-like_sf"/>
</dbReference>
<accession>D2KTY5</accession>
<comment type="similarity">
    <text evidence="2">Belongs to the ATP-dependent AMP-binding enzyme family.</text>
</comment>
<dbReference type="Pfam" id="PF00550">
    <property type="entry name" value="PP-binding"/>
    <property type="match status" value="2"/>
</dbReference>
<comment type="cofactor">
    <cofactor evidence="1">
        <name>pantetheine 4'-phosphate</name>
        <dbReference type="ChEBI" id="CHEBI:47942"/>
    </cofactor>
</comment>
<proteinExistence type="inferred from homology"/>
<dbReference type="GO" id="GO:0031177">
    <property type="term" value="F:phosphopantetheine binding"/>
    <property type="evidence" value="ECO:0007669"/>
    <property type="project" value="InterPro"/>
</dbReference>
<keyword evidence="4" id="KW-0597">Phosphoprotein</keyword>
<keyword evidence="3" id="KW-0596">Phosphopantetheine</keyword>
<evidence type="ECO:0000256" key="4">
    <source>
        <dbReference type="ARBA" id="ARBA00022553"/>
    </source>
</evidence>
<dbReference type="FunFam" id="2.30.38.10:FF:000001">
    <property type="entry name" value="Non-ribosomal peptide synthetase PvdI"/>
    <property type="match status" value="1"/>
</dbReference>
<dbReference type="PANTHER" id="PTHR45527">
    <property type="entry name" value="NONRIBOSOMAL PEPTIDE SYNTHETASE"/>
    <property type="match status" value="1"/>
</dbReference>
<evidence type="ECO:0000256" key="5">
    <source>
        <dbReference type="ARBA" id="ARBA00022737"/>
    </source>
</evidence>
<feature type="region of interest" description="Disordered" evidence="7">
    <location>
        <begin position="206"/>
        <end position="227"/>
    </location>
</feature>
<dbReference type="CDD" id="cd17646">
    <property type="entry name" value="A_NRPS_AB3403-like"/>
    <property type="match status" value="1"/>
</dbReference>
<dbReference type="PANTHER" id="PTHR45527:SF1">
    <property type="entry name" value="FATTY ACID SYNTHASE"/>
    <property type="match status" value="1"/>
</dbReference>
<dbReference type="Pfam" id="PF00668">
    <property type="entry name" value="Condensation"/>
    <property type="match status" value="3"/>
</dbReference>
<dbReference type="InterPro" id="IPR020806">
    <property type="entry name" value="PKS_PP-bd"/>
</dbReference>
<dbReference type="Gene3D" id="3.30.300.30">
    <property type="match status" value="2"/>
</dbReference>
<dbReference type="NCBIfam" id="NF003417">
    <property type="entry name" value="PRK04813.1"/>
    <property type="match status" value="2"/>
</dbReference>
<dbReference type="GO" id="GO:0008610">
    <property type="term" value="P:lipid biosynthetic process"/>
    <property type="evidence" value="ECO:0007669"/>
    <property type="project" value="UniProtKB-ARBA"/>
</dbReference>
<dbReference type="SMART" id="SM00823">
    <property type="entry name" value="PKS_PP"/>
    <property type="match status" value="2"/>
</dbReference>
<dbReference type="CDD" id="cd19543">
    <property type="entry name" value="DCL_NRPS"/>
    <property type="match status" value="1"/>
</dbReference>
<dbReference type="InterPro" id="IPR001242">
    <property type="entry name" value="Condensation_dom"/>
</dbReference>
<feature type="domain" description="Carrier" evidence="8">
    <location>
        <begin position="2499"/>
        <end position="2574"/>
    </location>
</feature>
<dbReference type="FunFam" id="3.40.50.12780:FF:000012">
    <property type="entry name" value="Non-ribosomal peptide synthetase"/>
    <property type="match status" value="2"/>
</dbReference>
<dbReference type="Gene3D" id="3.30.559.30">
    <property type="entry name" value="Nonribosomal peptide synthetase, condensation domain"/>
    <property type="match status" value="3"/>
</dbReference>
<dbReference type="NCBIfam" id="TIGR01733">
    <property type="entry name" value="AA-adenyl-dom"/>
    <property type="match status" value="2"/>
</dbReference>
<dbReference type="Gene3D" id="3.30.559.10">
    <property type="entry name" value="Chloramphenicol acetyltransferase-like domain"/>
    <property type="match status" value="3"/>
</dbReference>
<dbReference type="InterPro" id="IPR009081">
    <property type="entry name" value="PP-bd_ACP"/>
</dbReference>
<dbReference type="NCBIfam" id="TIGR01720">
    <property type="entry name" value="NRPS-para261"/>
    <property type="match status" value="1"/>
</dbReference>
<dbReference type="GO" id="GO:0044550">
    <property type="term" value="P:secondary metabolite biosynthetic process"/>
    <property type="evidence" value="ECO:0007669"/>
    <property type="project" value="UniProtKB-ARBA"/>
</dbReference>
<protein>
    <submittedName>
        <fullName evidence="9">Putative non-ribosomal peptide synthetase</fullName>
    </submittedName>
</protein>
<dbReference type="SUPFAM" id="SSF47336">
    <property type="entry name" value="ACP-like"/>
    <property type="match status" value="2"/>
</dbReference>
<dbReference type="InterPro" id="IPR000873">
    <property type="entry name" value="AMP-dep_synth/lig_dom"/>
</dbReference>
<keyword evidence="5" id="KW-0677">Repeat</keyword>
<dbReference type="PROSITE" id="PS00012">
    <property type="entry name" value="PHOSPHOPANTETHEINE"/>
    <property type="match status" value="2"/>
</dbReference>
<dbReference type="InterPro" id="IPR029058">
    <property type="entry name" value="AB_hydrolase_fold"/>
</dbReference>
<evidence type="ECO:0000256" key="7">
    <source>
        <dbReference type="SAM" id="MobiDB-lite"/>
    </source>
</evidence>
<dbReference type="GO" id="GO:0005829">
    <property type="term" value="C:cytosol"/>
    <property type="evidence" value="ECO:0007669"/>
    <property type="project" value="TreeGrafter"/>
</dbReference>
<evidence type="ECO:0000256" key="1">
    <source>
        <dbReference type="ARBA" id="ARBA00001957"/>
    </source>
</evidence>
<dbReference type="PROSITE" id="PS00455">
    <property type="entry name" value="AMP_BINDING"/>
    <property type="match status" value="1"/>
</dbReference>
<dbReference type="PROSITE" id="PS50075">
    <property type="entry name" value="CARRIER"/>
    <property type="match status" value="2"/>
</dbReference>
<dbReference type="InterPro" id="IPR023213">
    <property type="entry name" value="CAT-like_dom_sf"/>
</dbReference>
<dbReference type="SUPFAM" id="SSF56801">
    <property type="entry name" value="Acetyl-CoA synthetase-like"/>
    <property type="match status" value="2"/>
</dbReference>
<evidence type="ECO:0000313" key="9">
    <source>
        <dbReference type="EMBL" id="BAI63288.1"/>
    </source>
</evidence>
<dbReference type="CDD" id="cd05930">
    <property type="entry name" value="A_NRPS"/>
    <property type="match status" value="1"/>
</dbReference>
<organism evidence="9">
    <name type="scientific">Streptomyces sp. SNA15896</name>
    <dbReference type="NCBI Taxonomy" id="497689"/>
    <lineage>
        <taxon>Bacteria</taxon>
        <taxon>Bacillati</taxon>
        <taxon>Actinomycetota</taxon>
        <taxon>Actinomycetes</taxon>
        <taxon>Kitasatosporales</taxon>
        <taxon>Streptomycetaceae</taxon>
        <taxon>Streptomyces</taxon>
    </lineage>
</organism>
<sequence>MASATGVTAAQEAMWLAQKFAPAQPNNVVTLWNVDGGLDVPLFTSALHMVMAETDPLWVNFRRGADGLRVIARDPGTWAPFHLDVQDAPDPDDAARAAVASLTSEPFDLARDALLRVGSIRLGPDRHLVVLIFHHILTDAFGVLMLLSRRIAEVYRALYEKSDVPGCVARPAGDAAAADAAYRTSRRFADAERFWRDYLAGEPTAARLPTGVRPPEGAPPSERGPWDFLTGPLGMTTRTATVPAAERASWEGAAQRLKTSVPDLLSAAAAAYLQLMCGPSAPLHTITVNHRTGAARQALGLYSNRIPIRAAAAPEASLVELAVALGRERRGVLRHARHELALIKRATGHAAEARSPFGTIVNVFPFVEALDLAGSVARFAGGTFGLVDEIMVSLYTDGTADSDLYVRFDAPAAHYGERDLAGLADSFVPFLRAALADPARPVADISPLGAVEQRALLAACSGPAVDVPDVTLTELLDRQARATPDATAVTFEDAGLTYRELADRSGRLARTLIEAGAGPERFVAVAIPRSLDLVVALIAVLKAGAAYVPVDPEYPAARVEFMLADARPALLLVAGESAGKLPVGDVPALAVDEIPLTGGATATAPHRPDHPAYMIYTSGSTGRPKGTVITHAAIVNRLLWMQDHFRLDGTDRVLQKTSASFDVSVWEFFWPLITGATLVMARPDGHRDPAYLAEVIERARVTTLHFVPSMLVEFTAEETAARCTGLRRVVCSGEALPADVAARFDRLFGVPLHNLYGPTEAAVDVTAWRCRPEAATIPIGTPIQNTTLLVLDSGLRLVPRGVRGELYIVGAGLARGYLGRSALTAERFVACPFGPAGQRMYRTGDLARWNADGDLEFAGRADHQVKIRGFRVEPAEVEAVLAAHPGVGGAAVVARESRGADGAAQLVAYVVPKTVVGTGRQATDWDFHAGLDIAELRAFTAARLPNHLVPAAFEILDRLPLSANGKLDRGALPEPEFAARAYRPPSSDEERLLADAFAQVLGVSRVGADDDFLALGGDSIRAIQVVARARAGGLAFTPRTVFERRTVAALAVAATRDTAAPVLAELDGGGVGLVPLPPMARLIAERGPGLDRLAQWLVLELPAGVDRDGLAATVGAVLDRHDVLRSRLVDDGLLVLPPGAVDPAVLITRVGCPGHWDAPSWRQLLRTEADAALRAIDARAGRMLRLVWFDPEAGGPGRLLIAAHHLVVDGMSWRVLLPDLATAWRHIRAGTAPELPPVGTSLRRWLRALSEEAARPARTAELPRWRDLLAGPVPPVGSRPLDPKADLMATTDTLRVELPADLTDTVLTSVPAAFRSGVDDVLLTALVLAVARHRRGAPEAAAVVRLEGHGRQEDLVPGADLSRTVGWFTGVHPVRFDLSGIDVDEAIAGGAAAGEALKRVKEQRHAVPGDGNGYTLLRHLNDETAAALRPHPADEIGFNFLGHFSFDAPRSGHHDGWTPAPEHPELVAAPDPGMPALSALDLGALVTRADDGPRLTALFTFATGVLGADEVRALAADWRAALTGLRTRAAEGATGLSPGDVPLVTVGQAELDAWQRRFGRIDDVWPLTPLQAGLLFHTMLADPTIAAYQTQFVFRLSGPVDPDRLRSAGQALLERHPNLRVAFVSTAAGESVQVVVEDVPLPWRHVDLTGEPDAEERLERIITDERDAPFSADAPPLLRFTLVTRGPDLADLVLTAHHVLFDGWSVPLIERELIRLYAAHGGAPEPPPAHGYRDFLRWLSRQDAARSAEAWSAELAGVAEPTLLAPGPRSDRTGSGQVVAALSGEEAAALARRATGLGVTINALVQGAWSIVLAGLTGRDDVLFGVTVSGRPSELPGADGVIGLFINTVPVRATCAPGTDLGRMLGRLQDAQAGLVEHHHLGLADIQRSTGLSALFDTLMVFESFPVDRAGLSAASAAPGLAVTGVRPYAPPHYPLTVIAAADPLLRLSFQYQRDAFDHTEVEAIAGRLTQVLRQIAADPHTTVGALDVLTADERDQVLHRWNDTAAEVPRESVTALFARQVAAAPDAVAVEHDGHALTYRELDERANRLAHWLIGQGVRPEARVVVLLPRSADLVVALLAVGKAGGAYVPVDPDYPAARVRSVVEDSGPVLVLDVQRLAGADLSGCPADAPRTPVTARHAAYTIYTSGSTGRPKGVVVEQGALVNLLTGMRARFALTPRDRVLAVATVAFDIAALELFLPLLTGARVVLAGKDDVLQPPALLDLVDRAGVTLVQATPALWQELIAHDPARLAGLRVISTGEALPRALAEELRGHAAEATNLYGPTEATIYATAARLGPGSSGLPPSIGVPVANYRILILDHGLRPVPPGVTGDLWIAGDGLARGYFGRSAQTAERFVANPYGPEGSRMYRSGDLARWTGGGEVEYLGRSDHQVKLRGFRIEPAEIEATLAGHDTIRQATVVLREDQPGERRLVAYVVPESGAEAPPAERLRTLVGERLPAYMVPAAVVVLTEFPLTPNGKLDRSALPAPEFAGVAYRAPRSGREATLCRLFGEVLGAERVGMDDDFFALGGHSLLATRLVARVRAELGVEIPIRALFTSRTPAELSDHWNEMSAPARTQLRRMIER</sequence>
<dbReference type="Gene3D" id="2.30.38.10">
    <property type="entry name" value="Luciferase, Domain 3"/>
    <property type="match status" value="1"/>
</dbReference>
<dbReference type="Gene3D" id="1.10.1200.10">
    <property type="entry name" value="ACP-like"/>
    <property type="match status" value="1"/>
</dbReference>
<dbReference type="Gene3D" id="3.40.50.12780">
    <property type="entry name" value="N-terminal domain of ligase-like"/>
    <property type="match status" value="1"/>
</dbReference>
<dbReference type="InterPro" id="IPR045851">
    <property type="entry name" value="AMP-bd_C_sf"/>
</dbReference>
<dbReference type="InterPro" id="IPR010071">
    <property type="entry name" value="AA_adenyl_dom"/>
</dbReference>
<dbReference type="FunFam" id="3.40.50.980:FF:000002">
    <property type="entry name" value="Enterobactin synthetase component F"/>
    <property type="match status" value="1"/>
</dbReference>
<dbReference type="InterPro" id="IPR006162">
    <property type="entry name" value="Ppantetheine_attach_site"/>
</dbReference>
<dbReference type="FunFam" id="3.40.50.980:FF:000001">
    <property type="entry name" value="Non-ribosomal peptide synthetase"/>
    <property type="match status" value="1"/>
</dbReference>
<dbReference type="InterPro" id="IPR025110">
    <property type="entry name" value="AMP-bd_C"/>
</dbReference>
<dbReference type="InterPro" id="IPR010060">
    <property type="entry name" value="NRPS_synth"/>
</dbReference>
<dbReference type="Pfam" id="PF00501">
    <property type="entry name" value="AMP-binding"/>
    <property type="match status" value="2"/>
</dbReference>
<dbReference type="GO" id="GO:0043041">
    <property type="term" value="P:amino acid activation for nonribosomal peptide biosynthetic process"/>
    <property type="evidence" value="ECO:0007669"/>
    <property type="project" value="TreeGrafter"/>
</dbReference>
<evidence type="ECO:0000256" key="3">
    <source>
        <dbReference type="ARBA" id="ARBA00022450"/>
    </source>
</evidence>
<reference evidence="9" key="1">
    <citation type="submission" date="2008-01" db="EMBL/GenBank/DDBJ databases">
        <title>Systematic design of unnatural natural products via genetic mutation and hybridization of two NRP producing gene cluster in Escherichia coli.</title>
        <authorList>
            <person name="Watanabe K."/>
            <person name="Hotta K."/>
            <person name="Praseuth A.P."/>
            <person name="Nakaya M."/>
            <person name="Wang C.C."/>
            <person name="Oguri H."/>
            <person name="Oikawa H."/>
        </authorList>
    </citation>
    <scope>NUCLEOTIDE SEQUENCE</scope>
    <source>
        <strain evidence="9">SNA15896</strain>
    </source>
</reference>
<dbReference type="InterPro" id="IPR020845">
    <property type="entry name" value="AMP-binding_CS"/>
</dbReference>
<dbReference type="FunFam" id="1.10.1200.10:FF:000005">
    <property type="entry name" value="Nonribosomal peptide synthetase 1"/>
    <property type="match status" value="1"/>
</dbReference>
<dbReference type="SUPFAM" id="SSF52777">
    <property type="entry name" value="CoA-dependent acyltransferases"/>
    <property type="match status" value="6"/>
</dbReference>
<gene>
    <name evidence="9" type="primary">swb16</name>
</gene>
<dbReference type="InterPro" id="IPR042099">
    <property type="entry name" value="ANL_N_sf"/>
</dbReference>
<name>D2KTY5_9ACTN</name>
<dbReference type="FunFam" id="3.30.300.30:FF:000010">
    <property type="entry name" value="Enterobactin synthetase component F"/>
    <property type="match status" value="1"/>
</dbReference>
<dbReference type="Gene3D" id="3.40.50.1820">
    <property type="entry name" value="alpha/beta hydrolase"/>
    <property type="match status" value="1"/>
</dbReference>
<dbReference type="GO" id="GO:0003824">
    <property type="term" value="F:catalytic activity"/>
    <property type="evidence" value="ECO:0007669"/>
    <property type="project" value="InterPro"/>
</dbReference>
<dbReference type="EMBL" id="AB375771">
    <property type="protein sequence ID" value="BAI63288.1"/>
    <property type="molecule type" value="Genomic_DNA"/>
</dbReference>
<dbReference type="GO" id="GO:0017000">
    <property type="term" value="P:antibiotic biosynthetic process"/>
    <property type="evidence" value="ECO:0007669"/>
    <property type="project" value="UniProtKB-KW"/>
</dbReference>